<feature type="transmembrane region" description="Helical" evidence="1">
    <location>
        <begin position="101"/>
        <end position="118"/>
    </location>
</feature>
<reference evidence="2 3" key="1">
    <citation type="journal article" date="2018" name="Sci. Rep.">
        <title>Genomic signatures of local adaptation to the degree of environmental predictability in rotifers.</title>
        <authorList>
            <person name="Franch-Gras L."/>
            <person name="Hahn C."/>
            <person name="Garcia-Roger E.M."/>
            <person name="Carmona M.J."/>
            <person name="Serra M."/>
            <person name="Gomez A."/>
        </authorList>
    </citation>
    <scope>NUCLEOTIDE SEQUENCE [LARGE SCALE GENOMIC DNA]</scope>
    <source>
        <strain evidence="2">HYR1</strain>
    </source>
</reference>
<comment type="caution">
    <text evidence="2">The sequence shown here is derived from an EMBL/GenBank/DDBJ whole genome shotgun (WGS) entry which is preliminary data.</text>
</comment>
<organism evidence="2 3">
    <name type="scientific">Brachionus plicatilis</name>
    <name type="common">Marine rotifer</name>
    <name type="synonym">Brachionus muelleri</name>
    <dbReference type="NCBI Taxonomy" id="10195"/>
    <lineage>
        <taxon>Eukaryota</taxon>
        <taxon>Metazoa</taxon>
        <taxon>Spiralia</taxon>
        <taxon>Gnathifera</taxon>
        <taxon>Rotifera</taxon>
        <taxon>Eurotatoria</taxon>
        <taxon>Monogononta</taxon>
        <taxon>Pseudotrocha</taxon>
        <taxon>Ploima</taxon>
        <taxon>Brachionidae</taxon>
        <taxon>Brachionus</taxon>
    </lineage>
</organism>
<feature type="transmembrane region" description="Helical" evidence="1">
    <location>
        <begin position="130"/>
        <end position="153"/>
    </location>
</feature>
<dbReference type="EMBL" id="REGN01000871">
    <property type="protein sequence ID" value="RNA38431.1"/>
    <property type="molecule type" value="Genomic_DNA"/>
</dbReference>
<accession>A0A3M7SRD4</accession>
<sequence length="264" mass="30947">MSYCAQFCPWAQNFRTSTESLERAKLEILPQSLNPVQKDKNRQDKIVSTSRSSMFLRAMSLSAINALGFYKSLFCLFHPYLDFSVVELVFLVVELVQKATVLFFIFCQELAFFGIASNKFFHAALECYQVIFKFLFLGLLFIDFGGVFGLAFFQNFHVRFFLGKLNLQTADFVLILQFLIYMSQLKLTNKYRLLKNSEKKFFTTQKQVKHKSFFNIIIMGHEIKLITTGSPRCDHSTRFLAKFYEHDKILLFQKKKKFNDLIIH</sequence>
<dbReference type="AlphaFoldDB" id="A0A3M7SRD4"/>
<keyword evidence="1" id="KW-0472">Membrane</keyword>
<evidence type="ECO:0000313" key="2">
    <source>
        <dbReference type="EMBL" id="RNA38431.1"/>
    </source>
</evidence>
<feature type="transmembrane region" description="Helical" evidence="1">
    <location>
        <begin position="165"/>
        <end position="182"/>
    </location>
</feature>
<evidence type="ECO:0008006" key="4">
    <source>
        <dbReference type="Google" id="ProtNLM"/>
    </source>
</evidence>
<gene>
    <name evidence="2" type="ORF">BpHYR1_023331</name>
</gene>
<feature type="transmembrane region" description="Helical" evidence="1">
    <location>
        <begin position="61"/>
        <end position="81"/>
    </location>
</feature>
<keyword evidence="1" id="KW-1133">Transmembrane helix</keyword>
<protein>
    <recommendedName>
        <fullName evidence="4">Transmembrane protein</fullName>
    </recommendedName>
</protein>
<evidence type="ECO:0000256" key="1">
    <source>
        <dbReference type="SAM" id="Phobius"/>
    </source>
</evidence>
<keyword evidence="1" id="KW-0812">Transmembrane</keyword>
<name>A0A3M7SRD4_BRAPC</name>
<proteinExistence type="predicted"/>
<keyword evidence="3" id="KW-1185">Reference proteome</keyword>
<dbReference type="Proteomes" id="UP000276133">
    <property type="component" value="Unassembled WGS sequence"/>
</dbReference>
<evidence type="ECO:0000313" key="3">
    <source>
        <dbReference type="Proteomes" id="UP000276133"/>
    </source>
</evidence>